<evidence type="ECO:0000256" key="1">
    <source>
        <dbReference type="ARBA" id="ARBA00001954"/>
    </source>
</evidence>
<evidence type="ECO:0000259" key="4">
    <source>
        <dbReference type="Pfam" id="PF02668"/>
    </source>
</evidence>
<accession>A0A8J3CMH8</accession>
<keyword evidence="2" id="KW-0560">Oxidoreductase</keyword>
<dbReference type="GO" id="GO:0016706">
    <property type="term" value="F:2-oxoglutarate-dependent dioxygenase activity"/>
    <property type="evidence" value="ECO:0007669"/>
    <property type="project" value="UniProtKB-ARBA"/>
</dbReference>
<protein>
    <recommendedName>
        <fullName evidence="4">TauD/TfdA-like domain-containing protein</fullName>
    </recommendedName>
</protein>
<organism evidence="5 6">
    <name type="scientific">Formosimonas limnophila</name>
    <dbReference type="NCBI Taxonomy" id="1384487"/>
    <lineage>
        <taxon>Bacteria</taxon>
        <taxon>Pseudomonadati</taxon>
        <taxon>Pseudomonadota</taxon>
        <taxon>Betaproteobacteria</taxon>
        <taxon>Burkholderiales</taxon>
        <taxon>Burkholderiaceae</taxon>
        <taxon>Formosimonas</taxon>
    </lineage>
</organism>
<proteinExistence type="predicted"/>
<dbReference type="InterPro" id="IPR042098">
    <property type="entry name" value="TauD-like_sf"/>
</dbReference>
<keyword evidence="6" id="KW-1185">Reference proteome</keyword>
<reference evidence="5" key="1">
    <citation type="journal article" date="2014" name="Int. J. Syst. Evol. Microbiol.">
        <title>Complete genome sequence of Corynebacterium casei LMG S-19264T (=DSM 44701T), isolated from a smear-ripened cheese.</title>
        <authorList>
            <consortium name="US DOE Joint Genome Institute (JGI-PGF)"/>
            <person name="Walter F."/>
            <person name="Albersmeier A."/>
            <person name="Kalinowski J."/>
            <person name="Ruckert C."/>
        </authorList>
    </citation>
    <scope>NUCLEOTIDE SEQUENCE</scope>
    <source>
        <strain evidence="5">KCTC 32501</strain>
    </source>
</reference>
<evidence type="ECO:0000313" key="6">
    <source>
        <dbReference type="Proteomes" id="UP000614287"/>
    </source>
</evidence>
<dbReference type="RefSeq" id="WP_189492353.1">
    <property type="nucleotide sequence ID" value="NZ_BMZG01000004.1"/>
</dbReference>
<comment type="caution">
    <text evidence="5">The sequence shown here is derived from an EMBL/GenBank/DDBJ whole genome shotgun (WGS) entry which is preliminary data.</text>
</comment>
<keyword evidence="3" id="KW-0045">Antibiotic biosynthesis</keyword>
<dbReference type="InterPro" id="IPR003819">
    <property type="entry name" value="TauD/TfdA-like"/>
</dbReference>
<evidence type="ECO:0000256" key="3">
    <source>
        <dbReference type="ARBA" id="ARBA00023194"/>
    </source>
</evidence>
<dbReference type="PANTHER" id="PTHR10696:SF56">
    <property type="entry name" value="TAUD_TFDA-LIKE DOMAIN-CONTAINING PROTEIN"/>
    <property type="match status" value="1"/>
</dbReference>
<gene>
    <name evidence="5" type="ORF">GCM10009007_09380</name>
</gene>
<comment type="cofactor">
    <cofactor evidence="1">
        <name>Fe(2+)</name>
        <dbReference type="ChEBI" id="CHEBI:29033"/>
    </cofactor>
</comment>
<reference evidence="5" key="2">
    <citation type="submission" date="2020-09" db="EMBL/GenBank/DDBJ databases">
        <authorList>
            <person name="Sun Q."/>
            <person name="Kim S."/>
        </authorList>
    </citation>
    <scope>NUCLEOTIDE SEQUENCE</scope>
    <source>
        <strain evidence="5">KCTC 32501</strain>
    </source>
</reference>
<dbReference type="Pfam" id="PF02668">
    <property type="entry name" value="TauD"/>
    <property type="match status" value="1"/>
</dbReference>
<dbReference type="AlphaFoldDB" id="A0A8J3CMH8"/>
<dbReference type="Gene3D" id="3.60.130.10">
    <property type="entry name" value="Clavaminate synthase-like"/>
    <property type="match status" value="1"/>
</dbReference>
<feature type="domain" description="TauD/TfdA-like" evidence="4">
    <location>
        <begin position="13"/>
        <end position="277"/>
    </location>
</feature>
<sequence length="286" mass="32642">MNNIIYSDGHLTTNETITQIKHHLKNSGWVLLRDFEMSVERFSALMKQLCTRLTFDPAREYMSGQTQKVDAGTLPVGLHNENGNTPFPPHVVAFYSRRAARRGSQTTVCDGTAILEDLPPDIRELLSMPVLVSRHLPEQRWKTYVLNEHPKLEHIEQVTRAHLDDLIQANTRQSYVWHDDGTIYYNLKIHAIDQSIFSGKSAFINSILGPSYNYEPPVFTLANDQVIDDALKSTLHEIGERHTIEVDWHDEDVVIIDNTRVLHGRRAILDADRRELHIGMGFVTAA</sequence>
<dbReference type="SUPFAM" id="SSF51197">
    <property type="entry name" value="Clavaminate synthase-like"/>
    <property type="match status" value="1"/>
</dbReference>
<dbReference type="PANTHER" id="PTHR10696">
    <property type="entry name" value="GAMMA-BUTYROBETAINE HYDROXYLASE-RELATED"/>
    <property type="match status" value="1"/>
</dbReference>
<name>A0A8J3CMH8_9BURK</name>
<dbReference type="InterPro" id="IPR050411">
    <property type="entry name" value="AlphaKG_dependent_hydroxylases"/>
</dbReference>
<dbReference type="GO" id="GO:0017000">
    <property type="term" value="P:antibiotic biosynthetic process"/>
    <property type="evidence" value="ECO:0007669"/>
    <property type="project" value="UniProtKB-KW"/>
</dbReference>
<dbReference type="Proteomes" id="UP000614287">
    <property type="component" value="Unassembled WGS sequence"/>
</dbReference>
<evidence type="ECO:0000256" key="2">
    <source>
        <dbReference type="ARBA" id="ARBA00023002"/>
    </source>
</evidence>
<dbReference type="EMBL" id="BMZG01000004">
    <property type="protein sequence ID" value="GHA70692.1"/>
    <property type="molecule type" value="Genomic_DNA"/>
</dbReference>
<evidence type="ECO:0000313" key="5">
    <source>
        <dbReference type="EMBL" id="GHA70692.1"/>
    </source>
</evidence>